<feature type="transmembrane region" description="Helical" evidence="10">
    <location>
        <begin position="352"/>
        <end position="371"/>
    </location>
</feature>
<dbReference type="InterPro" id="IPR028161">
    <property type="entry name" value="Met8-like"/>
</dbReference>
<feature type="domain" description="Siroheme synthase central" evidence="11">
    <location>
        <begin position="138"/>
        <end position="159"/>
    </location>
</feature>
<keyword evidence="8" id="KW-0627">Porphyrin biosynthesis</keyword>
<dbReference type="NCBIfam" id="TIGR01470">
    <property type="entry name" value="cysG_Nterm"/>
    <property type="match status" value="1"/>
</dbReference>
<dbReference type="PANTHER" id="PTHR35330:SF1">
    <property type="entry name" value="SIROHEME BIOSYNTHESIS PROTEIN MET8"/>
    <property type="match status" value="1"/>
</dbReference>
<protein>
    <recommendedName>
        <fullName evidence="10">Probable membrane transporter protein</fullName>
    </recommendedName>
</protein>
<dbReference type="InterPro" id="IPR006367">
    <property type="entry name" value="Sirohaem_synthase_N"/>
</dbReference>
<evidence type="ECO:0000259" key="11">
    <source>
        <dbReference type="Pfam" id="PF14824"/>
    </source>
</evidence>
<dbReference type="InterPro" id="IPR002781">
    <property type="entry name" value="TM_pro_TauE-like"/>
</dbReference>
<dbReference type="Gene3D" id="3.40.50.720">
    <property type="entry name" value="NAD(P)-binding Rossmann-like Domain"/>
    <property type="match status" value="1"/>
</dbReference>
<dbReference type="Pfam" id="PF14824">
    <property type="entry name" value="Sirohm_synth_M"/>
    <property type="match status" value="1"/>
</dbReference>
<dbReference type="Proteomes" id="UP001597118">
    <property type="component" value="Unassembled WGS sequence"/>
</dbReference>
<keyword evidence="13" id="KW-1185">Reference proteome</keyword>
<name>A0ABW4ICZ2_9SPHI</name>
<dbReference type="RefSeq" id="WP_379662426.1">
    <property type="nucleotide sequence ID" value="NZ_JBHUDG010000013.1"/>
</dbReference>
<comment type="similarity">
    <text evidence="10">Belongs to the 4-toluene sulfonate uptake permease (TSUP) (TC 2.A.102) family.</text>
</comment>
<comment type="caution">
    <text evidence="12">The sequence shown here is derived from an EMBL/GenBank/DDBJ whole genome shotgun (WGS) entry which is preliminary data.</text>
</comment>
<comment type="catalytic activity">
    <reaction evidence="9">
        <text>precorrin-2 + NAD(+) = sirohydrochlorin + NADH + 2 H(+)</text>
        <dbReference type="Rhea" id="RHEA:15613"/>
        <dbReference type="ChEBI" id="CHEBI:15378"/>
        <dbReference type="ChEBI" id="CHEBI:57540"/>
        <dbReference type="ChEBI" id="CHEBI:57945"/>
        <dbReference type="ChEBI" id="CHEBI:58351"/>
        <dbReference type="ChEBI" id="CHEBI:58827"/>
        <dbReference type="EC" id="1.3.1.76"/>
    </reaction>
</comment>
<feature type="transmembrane region" description="Helical" evidence="10">
    <location>
        <begin position="392"/>
        <end position="417"/>
    </location>
</feature>
<keyword evidence="6" id="KW-0520">NAD</keyword>
<dbReference type="InterPro" id="IPR028281">
    <property type="entry name" value="Sirohaem_synthase_central"/>
</dbReference>
<sequence>MSQPGINDVLKDKEENQLFPVFLKLQNFKTLLVGAGNVGLEKLEAMLHNSPDAHVTVVADRVLDQIWTLKAHHPQISIHQRSFHEEDLITKELVILATDDYELHQQIVALCKEKGILVNVADTPELCDFYLGSIVKKGNLKIAISTNGKSPTIAKRIKEVLNENIPQEIDDTLESINKLREIIPGGFSEKVKRLNEVTAGLVAKVEEPKISPKKLGWIIWLIVVAFCGVLFVTLFNQDPHFQSFIEGINPEFYKFLAAGFVFAMIDGAIGMSYGVTTTTFSLSMGIPPASASTGVHISEILSNGIAGWMHFKMGNVNKKLFKLLVVSGVIGAVAGAYILSSLEHYSHYTKPVISIYTFCLGILILRKAFLANKRAKSKTKVKEKKITKIKPLGFAGGFIDAVGGGGWGTIVLSSLIAGGRNARYSLGTVKLSRFFIALMSSLTFITMLDNLHWYVVSGLVLGSAIASPIAAKVSNKISAKSIMVAVGIIVIIASSKNIIGFITKIFSL</sequence>
<feature type="transmembrane region" description="Helical" evidence="10">
    <location>
        <begin position="215"/>
        <end position="235"/>
    </location>
</feature>
<feature type="transmembrane region" description="Helical" evidence="10">
    <location>
        <begin position="482"/>
        <end position="506"/>
    </location>
</feature>
<comment type="subcellular location">
    <subcellularLocation>
        <location evidence="10">Cell membrane</location>
        <topology evidence="10">Multi-pass membrane protein</topology>
    </subcellularLocation>
    <subcellularLocation>
        <location evidence="1">Membrane</location>
        <topology evidence="1">Multi-pass membrane protein</topology>
    </subcellularLocation>
</comment>
<dbReference type="InterPro" id="IPR036291">
    <property type="entry name" value="NAD(P)-bd_dom_sf"/>
</dbReference>
<dbReference type="SUPFAM" id="SSF51735">
    <property type="entry name" value="NAD(P)-binding Rossmann-fold domains"/>
    <property type="match status" value="1"/>
</dbReference>
<evidence type="ECO:0000256" key="6">
    <source>
        <dbReference type="ARBA" id="ARBA00023027"/>
    </source>
</evidence>
<evidence type="ECO:0000256" key="1">
    <source>
        <dbReference type="ARBA" id="ARBA00004141"/>
    </source>
</evidence>
<keyword evidence="3 10" id="KW-0812">Transmembrane</keyword>
<evidence type="ECO:0000256" key="3">
    <source>
        <dbReference type="ARBA" id="ARBA00022692"/>
    </source>
</evidence>
<dbReference type="Pfam" id="PF01925">
    <property type="entry name" value="TauE"/>
    <property type="match status" value="1"/>
</dbReference>
<keyword evidence="5" id="KW-0560">Oxidoreductase</keyword>
<evidence type="ECO:0000256" key="5">
    <source>
        <dbReference type="ARBA" id="ARBA00023002"/>
    </source>
</evidence>
<proteinExistence type="inferred from homology"/>
<dbReference type="Pfam" id="PF13241">
    <property type="entry name" value="NAD_binding_7"/>
    <property type="match status" value="1"/>
</dbReference>
<keyword evidence="10" id="KW-1003">Cell membrane</keyword>
<evidence type="ECO:0000256" key="10">
    <source>
        <dbReference type="RuleBase" id="RU363041"/>
    </source>
</evidence>
<keyword evidence="7 10" id="KW-0472">Membrane</keyword>
<feature type="transmembrane region" description="Helical" evidence="10">
    <location>
        <begin position="320"/>
        <end position="340"/>
    </location>
</feature>
<reference evidence="13" key="1">
    <citation type="journal article" date="2019" name="Int. J. Syst. Evol. Microbiol.">
        <title>The Global Catalogue of Microorganisms (GCM) 10K type strain sequencing project: providing services to taxonomists for standard genome sequencing and annotation.</title>
        <authorList>
            <consortium name="The Broad Institute Genomics Platform"/>
            <consortium name="The Broad Institute Genome Sequencing Center for Infectious Disease"/>
            <person name="Wu L."/>
            <person name="Ma J."/>
        </authorList>
    </citation>
    <scope>NUCLEOTIDE SEQUENCE [LARGE SCALE GENOMIC DNA]</scope>
    <source>
        <strain evidence="13">CCUG 53762</strain>
    </source>
</reference>
<evidence type="ECO:0000313" key="13">
    <source>
        <dbReference type="Proteomes" id="UP001597118"/>
    </source>
</evidence>
<evidence type="ECO:0000256" key="2">
    <source>
        <dbReference type="ARBA" id="ARBA00005010"/>
    </source>
</evidence>
<feature type="transmembrane region" description="Helical" evidence="10">
    <location>
        <begin position="255"/>
        <end position="275"/>
    </location>
</feature>
<dbReference type="SUPFAM" id="SSF75615">
    <property type="entry name" value="Siroheme synthase middle domains-like"/>
    <property type="match status" value="1"/>
</dbReference>
<keyword evidence="4 10" id="KW-1133">Transmembrane helix</keyword>
<comment type="pathway">
    <text evidence="2">Porphyrin-containing compound metabolism; siroheme biosynthesis; sirohydrochlorin from precorrin-2: step 1/1.</text>
</comment>
<evidence type="ECO:0000256" key="4">
    <source>
        <dbReference type="ARBA" id="ARBA00022989"/>
    </source>
</evidence>
<dbReference type="PANTHER" id="PTHR35330">
    <property type="entry name" value="SIROHEME BIOSYNTHESIS PROTEIN MET8"/>
    <property type="match status" value="1"/>
</dbReference>
<gene>
    <name evidence="12" type="ORF">ACFSAH_09185</name>
</gene>
<dbReference type="EMBL" id="JBHUDG010000013">
    <property type="protein sequence ID" value="MFD1630050.1"/>
    <property type="molecule type" value="Genomic_DNA"/>
</dbReference>
<organism evidence="12 13">
    <name type="scientific">Pseudopedobacter beijingensis</name>
    <dbReference type="NCBI Taxonomy" id="1207056"/>
    <lineage>
        <taxon>Bacteria</taxon>
        <taxon>Pseudomonadati</taxon>
        <taxon>Bacteroidota</taxon>
        <taxon>Sphingobacteriia</taxon>
        <taxon>Sphingobacteriales</taxon>
        <taxon>Sphingobacteriaceae</taxon>
        <taxon>Pseudopedobacter</taxon>
    </lineage>
</organism>
<evidence type="ECO:0000256" key="7">
    <source>
        <dbReference type="ARBA" id="ARBA00023136"/>
    </source>
</evidence>
<evidence type="ECO:0000256" key="9">
    <source>
        <dbReference type="ARBA" id="ARBA00047561"/>
    </source>
</evidence>
<dbReference type="Gene3D" id="3.30.160.110">
    <property type="entry name" value="Siroheme synthase, domain 2"/>
    <property type="match status" value="1"/>
</dbReference>
<evidence type="ECO:0000256" key="8">
    <source>
        <dbReference type="ARBA" id="ARBA00023244"/>
    </source>
</evidence>
<evidence type="ECO:0000313" key="12">
    <source>
        <dbReference type="EMBL" id="MFD1630050.1"/>
    </source>
</evidence>
<accession>A0ABW4ICZ2</accession>